<evidence type="ECO:0000256" key="5">
    <source>
        <dbReference type="ARBA" id="ARBA00022840"/>
    </source>
</evidence>
<evidence type="ECO:0000256" key="2">
    <source>
        <dbReference type="ARBA" id="ARBA00013263"/>
    </source>
</evidence>
<dbReference type="InterPro" id="IPR016185">
    <property type="entry name" value="PreATP-grasp_dom_sf"/>
</dbReference>
<dbReference type="EMBL" id="CP035493">
    <property type="protein sequence ID" value="QAY70950.1"/>
    <property type="molecule type" value="Genomic_DNA"/>
</dbReference>
<feature type="domain" description="Lipoyl-binding" evidence="9">
    <location>
        <begin position="666"/>
        <end position="740"/>
    </location>
</feature>
<dbReference type="Pfam" id="PF21139">
    <property type="entry name" value="BT_MCC_alpha"/>
    <property type="match status" value="1"/>
</dbReference>
<evidence type="ECO:0000256" key="7">
    <source>
        <dbReference type="PROSITE-ProRule" id="PRU00409"/>
    </source>
</evidence>
<reference evidence="12 13" key="1">
    <citation type="submission" date="2019-01" db="EMBL/GenBank/DDBJ databases">
        <title>Genome sequencing of strain FW10M-9.</title>
        <authorList>
            <person name="Heo J."/>
            <person name="Kim S.-J."/>
            <person name="Kim J.-S."/>
            <person name="Hong S.-B."/>
            <person name="Kwon S.-W."/>
        </authorList>
    </citation>
    <scope>NUCLEOTIDE SEQUENCE [LARGE SCALE GENOMIC DNA]</scope>
    <source>
        <strain evidence="12 13">FW10M-9</strain>
    </source>
</reference>
<dbReference type="Gene3D" id="2.40.50.100">
    <property type="match status" value="1"/>
</dbReference>
<name>A0A4P6F4T7_9MICO</name>
<dbReference type="SUPFAM" id="SSF51246">
    <property type="entry name" value="Rudiment single hybrid motif"/>
    <property type="match status" value="1"/>
</dbReference>
<dbReference type="EC" id="6.3.4.14" evidence="2"/>
<dbReference type="InterPro" id="IPR005482">
    <property type="entry name" value="Biotin_COase_C"/>
</dbReference>
<evidence type="ECO:0000259" key="9">
    <source>
        <dbReference type="PROSITE" id="PS50968"/>
    </source>
</evidence>
<keyword evidence="13" id="KW-1185">Reference proteome</keyword>
<feature type="domain" description="ATP-grasp" evidence="10">
    <location>
        <begin position="156"/>
        <end position="360"/>
    </location>
</feature>
<dbReference type="InterPro" id="IPR005481">
    <property type="entry name" value="BC-like_N"/>
</dbReference>
<dbReference type="PANTHER" id="PTHR18866:SF33">
    <property type="entry name" value="METHYLCROTONOYL-COA CARBOXYLASE SUBUNIT ALPHA, MITOCHONDRIAL-RELATED"/>
    <property type="match status" value="1"/>
</dbReference>
<dbReference type="Pfam" id="PF00289">
    <property type="entry name" value="Biotin_carb_N"/>
    <property type="match status" value="2"/>
</dbReference>
<evidence type="ECO:0000259" key="10">
    <source>
        <dbReference type="PROSITE" id="PS50975"/>
    </source>
</evidence>
<dbReference type="PROSITE" id="PS50975">
    <property type="entry name" value="ATP_GRASP"/>
    <property type="match status" value="1"/>
</dbReference>
<feature type="region of interest" description="Disordered" evidence="8">
    <location>
        <begin position="517"/>
        <end position="550"/>
    </location>
</feature>
<dbReference type="InterPro" id="IPR050856">
    <property type="entry name" value="Biotin_carboxylase_complex"/>
</dbReference>
<protein>
    <recommendedName>
        <fullName evidence="2">biotin carboxylase</fullName>
        <ecNumber evidence="2">6.3.4.14</ecNumber>
    </recommendedName>
</protein>
<keyword evidence="4 7" id="KW-0547">Nucleotide-binding</keyword>
<evidence type="ECO:0000256" key="6">
    <source>
        <dbReference type="ARBA" id="ARBA00023267"/>
    </source>
</evidence>
<dbReference type="SUPFAM" id="SSF56059">
    <property type="entry name" value="Glutathione synthetase ATP-binding domain-like"/>
    <property type="match status" value="1"/>
</dbReference>
<dbReference type="OrthoDB" id="9760256at2"/>
<dbReference type="SUPFAM" id="SSF51230">
    <property type="entry name" value="Single hybrid motif"/>
    <property type="match status" value="1"/>
</dbReference>
<gene>
    <name evidence="12" type="ORF">ET471_13710</name>
</gene>
<dbReference type="InterPro" id="IPR011761">
    <property type="entry name" value="ATP-grasp"/>
</dbReference>
<feature type="region of interest" description="Disordered" evidence="8">
    <location>
        <begin position="62"/>
        <end position="86"/>
    </location>
</feature>
<dbReference type="InterPro" id="IPR005479">
    <property type="entry name" value="CPAse_ATP-bd"/>
</dbReference>
<dbReference type="SMART" id="SM00878">
    <property type="entry name" value="Biotin_carb_C"/>
    <property type="match status" value="1"/>
</dbReference>
<dbReference type="InterPro" id="IPR000089">
    <property type="entry name" value="Biotin_lipoyl"/>
</dbReference>
<dbReference type="SUPFAM" id="SSF52440">
    <property type="entry name" value="PreATP-grasp domain"/>
    <property type="match status" value="2"/>
</dbReference>
<dbReference type="GO" id="GO:0005524">
    <property type="term" value="F:ATP binding"/>
    <property type="evidence" value="ECO:0007669"/>
    <property type="project" value="UniProtKB-UniRule"/>
</dbReference>
<evidence type="ECO:0000256" key="3">
    <source>
        <dbReference type="ARBA" id="ARBA00022598"/>
    </source>
</evidence>
<organism evidence="12 13">
    <name type="scientific">Xylanimonas protaetiae</name>
    <dbReference type="NCBI Taxonomy" id="2509457"/>
    <lineage>
        <taxon>Bacteria</taxon>
        <taxon>Bacillati</taxon>
        <taxon>Actinomycetota</taxon>
        <taxon>Actinomycetes</taxon>
        <taxon>Micrococcales</taxon>
        <taxon>Promicromonosporaceae</taxon>
        <taxon>Xylanimonas</taxon>
    </lineage>
</organism>
<dbReference type="InterPro" id="IPR011053">
    <property type="entry name" value="Single_hybrid_motif"/>
</dbReference>
<dbReference type="PROSITE" id="PS50968">
    <property type="entry name" value="BIOTINYL_LIPOYL"/>
    <property type="match status" value="1"/>
</dbReference>
<feature type="compositionally biased region" description="Polar residues" evidence="8">
    <location>
        <begin position="524"/>
        <end position="534"/>
    </location>
</feature>
<dbReference type="PROSITE" id="PS00866">
    <property type="entry name" value="CPSASE_1"/>
    <property type="match status" value="1"/>
</dbReference>
<dbReference type="CDD" id="cd06850">
    <property type="entry name" value="biotinyl_domain"/>
    <property type="match status" value="1"/>
</dbReference>
<comment type="cofactor">
    <cofactor evidence="1">
        <name>biotin</name>
        <dbReference type="ChEBI" id="CHEBI:57586"/>
    </cofactor>
</comment>
<evidence type="ECO:0000256" key="8">
    <source>
        <dbReference type="SAM" id="MobiDB-lite"/>
    </source>
</evidence>
<keyword evidence="5 7" id="KW-0067">ATP-binding</keyword>
<dbReference type="InterPro" id="IPR011054">
    <property type="entry name" value="Rudment_hybrid_motif"/>
</dbReference>
<dbReference type="Pfam" id="PF02785">
    <property type="entry name" value="Biotin_carb_C"/>
    <property type="match status" value="1"/>
</dbReference>
<evidence type="ECO:0000313" key="12">
    <source>
        <dbReference type="EMBL" id="QAY70950.1"/>
    </source>
</evidence>
<dbReference type="PANTHER" id="PTHR18866">
    <property type="entry name" value="CARBOXYLASE:PYRUVATE/ACETYL-COA/PROPIONYL-COA CARBOXYLASE"/>
    <property type="match status" value="1"/>
</dbReference>
<evidence type="ECO:0000259" key="11">
    <source>
        <dbReference type="PROSITE" id="PS50979"/>
    </source>
</evidence>
<evidence type="ECO:0000313" key="13">
    <source>
        <dbReference type="Proteomes" id="UP000292118"/>
    </source>
</evidence>
<dbReference type="KEGG" id="xya:ET471_13710"/>
<dbReference type="Pfam" id="PF00364">
    <property type="entry name" value="Biotin_lipoyl"/>
    <property type="match status" value="1"/>
</dbReference>
<dbReference type="Proteomes" id="UP000292118">
    <property type="component" value="Chromosome"/>
</dbReference>
<dbReference type="Gene3D" id="3.30.470.20">
    <property type="entry name" value="ATP-grasp fold, B domain"/>
    <property type="match status" value="1"/>
</dbReference>
<evidence type="ECO:0000256" key="4">
    <source>
        <dbReference type="ARBA" id="ARBA00022741"/>
    </source>
</evidence>
<sequence length="770" mass="78966">MAMFSTVLVANRGEIACRVVGTLRHLGVRSVAVHTGSDADARHVREADVAVRLDEVSSRAVEPVGPDLRRGSAQPPLGEPVAPARRPVGGPDRAAYLDVGAVVRATLATGADAVHPGYGFLSESPALARACARAGLTFVGPPVAALELMADKLAAKRLVARHGVPVLPGTLDGAALAPGTSTERIAATARDVGYPLLVKPSAGGGGKGMVVVSTPAELPAALASARRVAAASFGDDTLLLEHLVDRPRHVEVQVLADAHGAVVHLGERECTLQRRYQKVVEEAPSPALDDATRARLGEAACEVARSVGYVGAGTVEFLVPADDPASFWFIEMNTRLQVEHPVTEMVTGLDLVELQLRAAAGEPLPFAQPDVRITGHAVEARLYAESPARGFLPATGRVLAYDDAGVAAGPAAAPLRLDSGIEAGVAVTGDFDPLLAKAVAHGTDRAQALDRLDALLGSVVVLGVETNQSFLRDLLADADVRAGRLDTGLIDRLLAARPAAGPDALLLTAAALATLAPPPDRNVGSGSDRASNDTFRSRTHVPIDSGPSVAHGPWAAGDGWRLNAPPVPRRVVLLDGAGTEHTVEVSAGSITLGAGATAADPVAASLRPAGAPGAWLLTLGAVTTKVWAADDQGRVWVGADGRSAAFTVLTRAEQAARRRARRAPHPPDADAAAEVRAAIPGTVTAVVVADGDAVEPGATVVVVEAMKMEHPLTAPRAGTVRVRVRPGDQVRLDQVVAVVEDPTGPTGGTPEPGAAHPAAPVTHSATRGAS</sequence>
<keyword evidence="6" id="KW-0092">Biotin</keyword>
<accession>A0A4P6F4T7</accession>
<feature type="region of interest" description="Disordered" evidence="8">
    <location>
        <begin position="740"/>
        <end position="770"/>
    </location>
</feature>
<keyword evidence="3" id="KW-0436">Ligase</keyword>
<dbReference type="InterPro" id="IPR048429">
    <property type="entry name" value="MCC_alpha_BT"/>
</dbReference>
<dbReference type="PROSITE" id="PS50979">
    <property type="entry name" value="BC"/>
    <property type="match status" value="1"/>
</dbReference>
<evidence type="ECO:0000256" key="1">
    <source>
        <dbReference type="ARBA" id="ARBA00001953"/>
    </source>
</evidence>
<dbReference type="GO" id="GO:0046872">
    <property type="term" value="F:metal ion binding"/>
    <property type="evidence" value="ECO:0007669"/>
    <property type="project" value="InterPro"/>
</dbReference>
<dbReference type="AlphaFoldDB" id="A0A4P6F4T7"/>
<dbReference type="Pfam" id="PF02786">
    <property type="entry name" value="CPSase_L_D2"/>
    <property type="match status" value="1"/>
</dbReference>
<feature type="compositionally biased region" description="Low complexity" evidence="8">
    <location>
        <begin position="742"/>
        <end position="760"/>
    </location>
</feature>
<proteinExistence type="predicted"/>
<dbReference type="PROSITE" id="PS00867">
    <property type="entry name" value="CPSASE_2"/>
    <property type="match status" value="1"/>
</dbReference>
<dbReference type="GO" id="GO:0004075">
    <property type="term" value="F:biotin carboxylase activity"/>
    <property type="evidence" value="ECO:0007669"/>
    <property type="project" value="UniProtKB-EC"/>
</dbReference>
<feature type="domain" description="Biotin carboxylation" evidence="11">
    <location>
        <begin position="3"/>
        <end position="495"/>
    </location>
</feature>
<dbReference type="InterPro" id="IPR011764">
    <property type="entry name" value="Biotin_carboxylation_dom"/>
</dbReference>